<evidence type="ECO:0000313" key="2">
    <source>
        <dbReference type="EMBL" id="NEC84572.1"/>
    </source>
</evidence>
<sequence>MPIQHSDSPSPSDDTTTPDVLLHTGAEHGASAEDLVLATGRDLTPRSLAWAERKLAEEGTAAMDKLLP</sequence>
<proteinExistence type="predicted"/>
<gene>
    <name evidence="2" type="ORF">G3I71_01520</name>
</gene>
<evidence type="ECO:0000256" key="1">
    <source>
        <dbReference type="SAM" id="MobiDB-lite"/>
    </source>
</evidence>
<dbReference type="RefSeq" id="WP_164312011.1">
    <property type="nucleotide sequence ID" value="NZ_JAAGLU010000001.1"/>
</dbReference>
<dbReference type="AlphaFoldDB" id="A0A6B3BKU6"/>
<accession>A0A6B3BKU6</accession>
<protein>
    <submittedName>
        <fullName evidence="2">Uncharacterized protein</fullName>
    </submittedName>
</protein>
<dbReference type="EMBL" id="JAAGLU010000001">
    <property type="protein sequence ID" value="NEC84572.1"/>
    <property type="molecule type" value="Genomic_DNA"/>
</dbReference>
<reference evidence="2" key="1">
    <citation type="submission" date="2020-01" db="EMBL/GenBank/DDBJ databases">
        <title>Insect and environment-associated Actinomycetes.</title>
        <authorList>
            <person name="Currrie C."/>
            <person name="Chevrette M."/>
            <person name="Carlson C."/>
            <person name="Stubbendieck R."/>
            <person name="Wendt-Pienkowski E."/>
        </authorList>
    </citation>
    <scope>NUCLEOTIDE SEQUENCE</scope>
    <source>
        <strain evidence="2">SID12501</strain>
    </source>
</reference>
<organism evidence="2">
    <name type="scientific">Streptomyces sp. SID12501</name>
    <dbReference type="NCBI Taxonomy" id="2706042"/>
    <lineage>
        <taxon>Bacteria</taxon>
        <taxon>Bacillati</taxon>
        <taxon>Actinomycetota</taxon>
        <taxon>Actinomycetes</taxon>
        <taxon>Kitasatosporales</taxon>
        <taxon>Streptomycetaceae</taxon>
        <taxon>Streptomyces</taxon>
    </lineage>
</organism>
<feature type="compositionally biased region" description="Low complexity" evidence="1">
    <location>
        <begin position="1"/>
        <end position="19"/>
    </location>
</feature>
<comment type="caution">
    <text evidence="2">The sequence shown here is derived from an EMBL/GenBank/DDBJ whole genome shotgun (WGS) entry which is preliminary data.</text>
</comment>
<name>A0A6B3BKU6_9ACTN</name>
<feature type="region of interest" description="Disordered" evidence="1">
    <location>
        <begin position="1"/>
        <end position="23"/>
    </location>
</feature>